<dbReference type="GO" id="GO:0016787">
    <property type="term" value="F:hydrolase activity"/>
    <property type="evidence" value="ECO:0007669"/>
    <property type="project" value="UniProtKB-KW"/>
</dbReference>
<evidence type="ECO:0000313" key="4">
    <source>
        <dbReference type="Proteomes" id="UP001500449"/>
    </source>
</evidence>
<evidence type="ECO:0000259" key="2">
    <source>
        <dbReference type="Pfam" id="PF00857"/>
    </source>
</evidence>
<gene>
    <name evidence="3" type="ORF">GCM10009836_24650</name>
</gene>
<feature type="domain" description="Isochorismatase-like" evidence="2">
    <location>
        <begin position="17"/>
        <end position="198"/>
    </location>
</feature>
<dbReference type="SUPFAM" id="SSF52499">
    <property type="entry name" value="Isochorismatase-like hydrolases"/>
    <property type="match status" value="1"/>
</dbReference>
<dbReference type="RefSeq" id="WP_344415670.1">
    <property type="nucleotide sequence ID" value="NZ_BAAAQK010000005.1"/>
</dbReference>
<dbReference type="EMBL" id="BAAAQK010000005">
    <property type="protein sequence ID" value="GAA1844292.1"/>
    <property type="molecule type" value="Genomic_DNA"/>
</dbReference>
<dbReference type="InterPro" id="IPR000868">
    <property type="entry name" value="Isochorismatase-like_dom"/>
</dbReference>
<organism evidence="3 4">
    <name type="scientific">Pseudonocardia ailaonensis</name>
    <dbReference type="NCBI Taxonomy" id="367279"/>
    <lineage>
        <taxon>Bacteria</taxon>
        <taxon>Bacillati</taxon>
        <taxon>Actinomycetota</taxon>
        <taxon>Actinomycetes</taxon>
        <taxon>Pseudonocardiales</taxon>
        <taxon>Pseudonocardiaceae</taxon>
        <taxon>Pseudonocardia</taxon>
    </lineage>
</organism>
<proteinExistence type="predicted"/>
<reference evidence="3 4" key="1">
    <citation type="journal article" date="2019" name="Int. J. Syst. Evol. Microbiol.">
        <title>The Global Catalogue of Microorganisms (GCM) 10K type strain sequencing project: providing services to taxonomists for standard genome sequencing and annotation.</title>
        <authorList>
            <consortium name="The Broad Institute Genomics Platform"/>
            <consortium name="The Broad Institute Genome Sequencing Center for Infectious Disease"/>
            <person name="Wu L."/>
            <person name="Ma J."/>
        </authorList>
    </citation>
    <scope>NUCLEOTIDE SEQUENCE [LARGE SCALE GENOMIC DNA]</scope>
    <source>
        <strain evidence="3 4">JCM 16009</strain>
    </source>
</reference>
<keyword evidence="4" id="KW-1185">Reference proteome</keyword>
<sequence>MTSGPTRQHPAPAPATTAVLVVECQNGVLGPEAALPALAADAAPAIGDLERLLHGARAAGVLVVHATAVGALSPDDVGTTPLLRSLRTVNGDWHAGHPATQVLPRLLAPTDVVLPRHLGLSPTTHTEVLPMLRARGIETIVLAGVSLNVALVLAAGDATQRGFRVVVPRDAVVGTPAEYGEQMLRNTFAMLARITGVDDLLAGWAE</sequence>
<dbReference type="Pfam" id="PF00857">
    <property type="entry name" value="Isochorismatase"/>
    <property type="match status" value="1"/>
</dbReference>
<name>A0ABN2N1Q6_9PSEU</name>
<evidence type="ECO:0000313" key="3">
    <source>
        <dbReference type="EMBL" id="GAA1844292.1"/>
    </source>
</evidence>
<evidence type="ECO:0000256" key="1">
    <source>
        <dbReference type="ARBA" id="ARBA00022801"/>
    </source>
</evidence>
<dbReference type="PANTHER" id="PTHR43540:SF6">
    <property type="entry name" value="ISOCHORISMATASE-LIKE DOMAIN-CONTAINING PROTEIN"/>
    <property type="match status" value="1"/>
</dbReference>
<dbReference type="InterPro" id="IPR050272">
    <property type="entry name" value="Isochorismatase-like_hydrls"/>
</dbReference>
<comment type="caution">
    <text evidence="3">The sequence shown here is derived from an EMBL/GenBank/DDBJ whole genome shotgun (WGS) entry which is preliminary data.</text>
</comment>
<accession>A0ABN2N1Q6</accession>
<protein>
    <submittedName>
        <fullName evidence="3">Cysteine hydrolase</fullName>
    </submittedName>
</protein>
<dbReference type="Gene3D" id="3.40.50.850">
    <property type="entry name" value="Isochorismatase-like"/>
    <property type="match status" value="1"/>
</dbReference>
<dbReference type="Proteomes" id="UP001500449">
    <property type="component" value="Unassembled WGS sequence"/>
</dbReference>
<keyword evidence="1 3" id="KW-0378">Hydrolase</keyword>
<dbReference type="PANTHER" id="PTHR43540">
    <property type="entry name" value="PEROXYUREIDOACRYLATE/UREIDOACRYLATE AMIDOHYDROLASE-RELATED"/>
    <property type="match status" value="1"/>
</dbReference>
<dbReference type="InterPro" id="IPR036380">
    <property type="entry name" value="Isochorismatase-like_sf"/>
</dbReference>